<name>A0AC58TAD8_TOBAC</name>
<sequence>MLCELHHHHFSFTPQSINQHQTTLHTIIHFSPKKHRLFPIFSTHHPNQQPRHLKNQESDTNTTTTLNSEKGITRKHNSKSSAVLLRYLSSNDNKPEAYQEPVAGSAEPEKQECAVLEEDKEKVLEMSLIRKRTPQFPGSIYVQSNISSLFDSKRGSGFNDDDDEMLIKALEIRRKVTVEIFKEAMRKGRFGITYSTNLVSYLDDFIDFVMIQAASMKQMPEFLDSSFNVRARAFIDESGVVPIVRWLKHNALSYPQIANLICKSGGNLESIRRLAEWLKSIHVKGRFIGLVMIRSKENVLGRSLEELDEIVEYLENKGVKRDWIGYIVGRCPEILSFSTEELESRTKFYFDMGMDEKDFGTMVFDYPKVIGYFSMEEMNQKVAYLKEFGLSNEDVGRLLAFKPHLMGCGIEEKFKPLVKYFYYLGISKDGMRRILVTRPVLFCVDFENTIVSKVQFLRDIGVQQDAIGNVLVRFPRLLTFSLYKKIRPVVIFLLTKAGVSQKNIGKVIALGPELLGCSIANKLDHNVKYFLSLGITLRQLGEMVADFPMLLTYNIDILRPKYRYLRRMMVRPLQDLIEFPRFFSYSLDERIVPRHKIMVENRINFKLRYMLASTDDEFKQRVHAAVERRLRFESGVIDDKEADTQIDCSIEKLPFDFQTAEILEENADLSSDYKDLPTAHIQNSA</sequence>
<keyword evidence="1" id="KW-1185">Reference proteome</keyword>
<reference evidence="1" key="1">
    <citation type="journal article" date="2014" name="Nat. Commun.">
        <title>The tobacco genome sequence and its comparison with those of tomato and potato.</title>
        <authorList>
            <person name="Sierro N."/>
            <person name="Battey J.N."/>
            <person name="Ouadi S."/>
            <person name="Bakaher N."/>
            <person name="Bovet L."/>
            <person name="Willig A."/>
            <person name="Goepfert S."/>
            <person name="Peitsch M.C."/>
            <person name="Ivanov N.V."/>
        </authorList>
    </citation>
    <scope>NUCLEOTIDE SEQUENCE [LARGE SCALE GENOMIC DNA]</scope>
</reference>
<accession>A0AC58TAD8</accession>
<dbReference type="RefSeq" id="XP_075094164.1">
    <property type="nucleotide sequence ID" value="XM_075238063.1"/>
</dbReference>
<gene>
    <name evidence="2" type="primary">LOC107814721</name>
</gene>
<reference evidence="2" key="2">
    <citation type="submission" date="2025-08" db="UniProtKB">
        <authorList>
            <consortium name="RefSeq"/>
        </authorList>
    </citation>
    <scope>IDENTIFICATION</scope>
    <source>
        <tissue evidence="2">Leaf</tissue>
    </source>
</reference>
<organism evidence="1 2">
    <name type="scientific">Nicotiana tabacum</name>
    <name type="common">Common tobacco</name>
    <dbReference type="NCBI Taxonomy" id="4097"/>
    <lineage>
        <taxon>Eukaryota</taxon>
        <taxon>Viridiplantae</taxon>
        <taxon>Streptophyta</taxon>
        <taxon>Embryophyta</taxon>
        <taxon>Tracheophyta</taxon>
        <taxon>Spermatophyta</taxon>
        <taxon>Magnoliopsida</taxon>
        <taxon>eudicotyledons</taxon>
        <taxon>Gunneridae</taxon>
        <taxon>Pentapetalae</taxon>
        <taxon>asterids</taxon>
        <taxon>lamiids</taxon>
        <taxon>Solanales</taxon>
        <taxon>Solanaceae</taxon>
        <taxon>Nicotianoideae</taxon>
        <taxon>Nicotianeae</taxon>
        <taxon>Nicotiana</taxon>
    </lineage>
</organism>
<proteinExistence type="predicted"/>
<protein>
    <submittedName>
        <fullName evidence="2">Transcription termination factor MTERF2, chloroplastic</fullName>
    </submittedName>
</protein>
<evidence type="ECO:0000313" key="2">
    <source>
        <dbReference type="RefSeq" id="XP_075094164.1"/>
    </source>
</evidence>
<evidence type="ECO:0000313" key="1">
    <source>
        <dbReference type="Proteomes" id="UP000790787"/>
    </source>
</evidence>
<dbReference type="Proteomes" id="UP000790787">
    <property type="component" value="Chromosome 19"/>
</dbReference>